<comment type="function">
    <text evidence="1 4">The glycine cleavage system catalyzes the degradation of glycine. The P protein binds the alpha-amino group of glycine through its pyridoxal phosphate cofactor; CO(2) is released and the remaining methylamine moiety is then transferred to the lipoamide cofactor of the H protein.</text>
</comment>
<dbReference type="CDD" id="cd00613">
    <property type="entry name" value="GDC-P"/>
    <property type="match status" value="1"/>
</dbReference>
<comment type="similarity">
    <text evidence="4">Belongs to the GcvP family. N-terminal subunit subfamily.</text>
</comment>
<protein>
    <recommendedName>
        <fullName evidence="4">Probable glycine dehydrogenase (decarboxylating) subunit 1</fullName>
        <ecNumber evidence="4">1.4.4.2</ecNumber>
    </recommendedName>
    <alternativeName>
        <fullName evidence="4">Glycine cleavage system P-protein subunit 1</fullName>
    </alternativeName>
    <alternativeName>
        <fullName evidence="4">Glycine decarboxylase subunit 1</fullName>
    </alternativeName>
    <alternativeName>
        <fullName evidence="4">Glycine dehydrogenase (aminomethyl-transferring) subunit 1</fullName>
    </alternativeName>
</protein>
<dbReference type="InterPro" id="IPR015424">
    <property type="entry name" value="PyrdxlP-dep_Trfase"/>
</dbReference>
<dbReference type="Pfam" id="PF02347">
    <property type="entry name" value="GDC-P"/>
    <property type="match status" value="1"/>
</dbReference>
<dbReference type="SUPFAM" id="SSF53383">
    <property type="entry name" value="PLP-dependent transferases"/>
    <property type="match status" value="1"/>
</dbReference>
<gene>
    <name evidence="4" type="primary">gcvPA</name>
    <name evidence="6" type="ORF">C3F09_10220</name>
</gene>
<evidence type="ECO:0000256" key="4">
    <source>
        <dbReference type="HAMAP-Rule" id="MF_00712"/>
    </source>
</evidence>
<dbReference type="EMBL" id="PQAP01000167">
    <property type="protein sequence ID" value="PWB69672.1"/>
    <property type="molecule type" value="Genomic_DNA"/>
</dbReference>
<evidence type="ECO:0000313" key="7">
    <source>
        <dbReference type="Proteomes" id="UP000250918"/>
    </source>
</evidence>
<organism evidence="6 7">
    <name type="scientific">candidate division GN15 bacterium</name>
    <dbReference type="NCBI Taxonomy" id="2072418"/>
    <lineage>
        <taxon>Bacteria</taxon>
        <taxon>candidate division GN15</taxon>
    </lineage>
</organism>
<dbReference type="Gene3D" id="3.90.1150.10">
    <property type="entry name" value="Aspartate Aminotransferase, domain 1"/>
    <property type="match status" value="1"/>
</dbReference>
<dbReference type="Proteomes" id="UP000250918">
    <property type="component" value="Unassembled WGS sequence"/>
</dbReference>
<comment type="subunit">
    <text evidence="4">The glycine cleavage system is composed of four proteins: P, T, L and H. In this organism, the P 'protein' is a heterodimer of two subunits.</text>
</comment>
<name>A0A855WWX9_9BACT</name>
<dbReference type="PANTHER" id="PTHR42806:SF1">
    <property type="entry name" value="GLYCINE DEHYDROGENASE (DECARBOXYLATING)"/>
    <property type="match status" value="1"/>
</dbReference>
<keyword evidence="2 4" id="KW-0560">Oxidoreductase</keyword>
<dbReference type="HAMAP" id="MF_00712">
    <property type="entry name" value="GcvPA"/>
    <property type="match status" value="1"/>
</dbReference>
<reference evidence="6 7" key="1">
    <citation type="journal article" date="2018" name="ISME J.">
        <title>A methanotrophic archaeon couples anaerobic oxidation of methane to Fe(III) reduction.</title>
        <authorList>
            <person name="Cai C."/>
            <person name="Leu A.O."/>
            <person name="Xie G.J."/>
            <person name="Guo J."/>
            <person name="Feng Y."/>
            <person name="Zhao J.X."/>
            <person name="Tyson G.W."/>
            <person name="Yuan Z."/>
            <person name="Hu S."/>
        </authorList>
    </citation>
    <scope>NUCLEOTIDE SEQUENCE [LARGE SCALE GENOMIC DNA]</scope>
    <source>
        <strain evidence="6">FeB_12</strain>
    </source>
</reference>
<evidence type="ECO:0000256" key="3">
    <source>
        <dbReference type="ARBA" id="ARBA00049026"/>
    </source>
</evidence>
<dbReference type="InterPro" id="IPR023010">
    <property type="entry name" value="GcvPA"/>
</dbReference>
<dbReference type="NCBIfam" id="NF001696">
    <property type="entry name" value="PRK00451.1"/>
    <property type="match status" value="1"/>
</dbReference>
<dbReference type="AlphaFoldDB" id="A0A855WWX9"/>
<dbReference type="GO" id="GO:0019464">
    <property type="term" value="P:glycine decarboxylation via glycine cleavage system"/>
    <property type="evidence" value="ECO:0007669"/>
    <property type="project" value="UniProtKB-UniRule"/>
</dbReference>
<evidence type="ECO:0000313" key="6">
    <source>
        <dbReference type="EMBL" id="PWB69672.1"/>
    </source>
</evidence>
<dbReference type="InterPro" id="IPR020581">
    <property type="entry name" value="GDC_P"/>
</dbReference>
<dbReference type="InterPro" id="IPR015422">
    <property type="entry name" value="PyrdxlP-dep_Trfase_small"/>
</dbReference>
<comment type="catalytic activity">
    <reaction evidence="3 4">
        <text>N(6)-[(R)-lipoyl]-L-lysyl-[glycine-cleavage complex H protein] + glycine + H(+) = N(6)-[(R)-S(8)-aminomethyldihydrolipoyl]-L-lysyl-[glycine-cleavage complex H protein] + CO2</text>
        <dbReference type="Rhea" id="RHEA:24304"/>
        <dbReference type="Rhea" id="RHEA-COMP:10494"/>
        <dbReference type="Rhea" id="RHEA-COMP:10495"/>
        <dbReference type="ChEBI" id="CHEBI:15378"/>
        <dbReference type="ChEBI" id="CHEBI:16526"/>
        <dbReference type="ChEBI" id="CHEBI:57305"/>
        <dbReference type="ChEBI" id="CHEBI:83099"/>
        <dbReference type="ChEBI" id="CHEBI:83143"/>
        <dbReference type="EC" id="1.4.4.2"/>
    </reaction>
</comment>
<feature type="domain" description="Glycine cleavage system P-protein N-terminal" evidence="5">
    <location>
        <begin position="5"/>
        <end position="439"/>
    </location>
</feature>
<dbReference type="GO" id="GO:0004375">
    <property type="term" value="F:glycine dehydrogenase (decarboxylating) activity"/>
    <property type="evidence" value="ECO:0007669"/>
    <property type="project" value="UniProtKB-EC"/>
</dbReference>
<accession>A0A855WWX9</accession>
<dbReference type="InterPro" id="IPR049315">
    <property type="entry name" value="GDC-P_N"/>
</dbReference>
<dbReference type="InterPro" id="IPR015421">
    <property type="entry name" value="PyrdxlP-dep_Trfase_major"/>
</dbReference>
<dbReference type="EC" id="1.4.4.2" evidence="4"/>
<evidence type="ECO:0000259" key="5">
    <source>
        <dbReference type="Pfam" id="PF02347"/>
    </source>
</evidence>
<dbReference type="PANTHER" id="PTHR42806">
    <property type="entry name" value="GLYCINE CLEAVAGE SYSTEM P-PROTEIN"/>
    <property type="match status" value="1"/>
</dbReference>
<proteinExistence type="inferred from homology"/>
<comment type="caution">
    <text evidence="6">The sequence shown here is derived from an EMBL/GenBank/DDBJ whole genome shotgun (WGS) entry which is preliminary data.</text>
</comment>
<evidence type="ECO:0000256" key="2">
    <source>
        <dbReference type="ARBA" id="ARBA00023002"/>
    </source>
</evidence>
<evidence type="ECO:0000256" key="1">
    <source>
        <dbReference type="ARBA" id="ARBA00003788"/>
    </source>
</evidence>
<dbReference type="PIRSF" id="PIRSF006815">
    <property type="entry name" value="GcvPA"/>
    <property type="match status" value="1"/>
</dbReference>
<sequence>MQNPYIPNTDDDRRRMLERIGVGSFEDLLVNIPQQLRLKRSLRIPQLSEMELLKEMAEMSMRNREGTVCFAGGGVYDHFIPAAVGAITSRPEFVTAYTPYQPEVSQGTLQVIYEFQTHMCRLTGLDVANASMYDGASAAAEAAVIAMAVTKRHKVVVSEAVSPLFREVIATYTSGRDIELVTVPMKDGVTDLNRLEDAVDEKTACVLVAQPNFFGMLEEIAAIEKITHQVNAKLIMAVDLIAQALLKTPGESGADIAIAEGQPLGLPVSFGGPLLGVFAVKKDLVRFMPGRLVARTKDVDGKTGFVLTLQTREQHIRREKATSNICTNQALCATTAAVYLSLLGKQGLKQVALLSMERAHAAAERIFSVEGYSPCFTGPFVREFAVKTPHPATEVVLRMTEKGIVPGVDAGRWYKGMENCLIVAATEKRTEAEIDRLVAGLKEMRGSGVLSRM</sequence>
<dbReference type="GO" id="GO:0009116">
    <property type="term" value="P:nucleoside metabolic process"/>
    <property type="evidence" value="ECO:0007669"/>
    <property type="project" value="InterPro"/>
</dbReference>
<dbReference type="Gene3D" id="3.40.640.10">
    <property type="entry name" value="Type I PLP-dependent aspartate aminotransferase-like (Major domain)"/>
    <property type="match status" value="1"/>
</dbReference>